<organism evidence="2">
    <name type="scientific">hydrothermal vent metagenome</name>
    <dbReference type="NCBI Taxonomy" id="652676"/>
    <lineage>
        <taxon>unclassified sequences</taxon>
        <taxon>metagenomes</taxon>
        <taxon>ecological metagenomes</taxon>
    </lineage>
</organism>
<feature type="compositionally biased region" description="Basic and acidic residues" evidence="1">
    <location>
        <begin position="67"/>
        <end position="80"/>
    </location>
</feature>
<proteinExistence type="predicted"/>
<feature type="region of interest" description="Disordered" evidence="1">
    <location>
        <begin position="58"/>
        <end position="80"/>
    </location>
</feature>
<gene>
    <name evidence="2" type="ORF">MNBD_DELTA02-744</name>
</gene>
<protein>
    <submittedName>
        <fullName evidence="2">Uncharacterized protein</fullName>
    </submittedName>
</protein>
<reference evidence="2" key="1">
    <citation type="submission" date="2018-06" db="EMBL/GenBank/DDBJ databases">
        <authorList>
            <person name="Zhirakovskaya E."/>
        </authorList>
    </citation>
    <scope>NUCLEOTIDE SEQUENCE</scope>
</reference>
<evidence type="ECO:0000313" key="2">
    <source>
        <dbReference type="EMBL" id="VAW37840.1"/>
    </source>
</evidence>
<evidence type="ECO:0000256" key="1">
    <source>
        <dbReference type="SAM" id="MobiDB-lite"/>
    </source>
</evidence>
<feature type="compositionally biased region" description="Basic and acidic residues" evidence="1">
    <location>
        <begin position="21"/>
        <end position="42"/>
    </location>
</feature>
<feature type="region of interest" description="Disordered" evidence="1">
    <location>
        <begin position="19"/>
        <end position="42"/>
    </location>
</feature>
<sequence>MKKLLTISLLLMLALWSCTGEPDKPPEPEKETGAREDKPVASGEIIDRYVKTLTTARGKARAAGEATEDRTRRMQEAIGD</sequence>
<dbReference type="EMBL" id="UOEZ01000061">
    <property type="protein sequence ID" value="VAW37840.1"/>
    <property type="molecule type" value="Genomic_DNA"/>
</dbReference>
<name>A0A3B0VAU4_9ZZZZ</name>
<accession>A0A3B0VAU4</accession>
<dbReference type="AlphaFoldDB" id="A0A3B0VAU4"/>